<feature type="repeat" description="ANK" evidence="3">
    <location>
        <begin position="104"/>
        <end position="127"/>
    </location>
</feature>
<name>A0ABN8Q850_9CNID</name>
<dbReference type="Pfam" id="PF12796">
    <property type="entry name" value="Ank_2"/>
    <property type="match status" value="1"/>
</dbReference>
<dbReference type="PROSITE" id="PS50088">
    <property type="entry name" value="ANK_REPEAT"/>
    <property type="match status" value="2"/>
</dbReference>
<dbReference type="EMBL" id="CALNXK010000112">
    <property type="protein sequence ID" value="CAH3158754.1"/>
    <property type="molecule type" value="Genomic_DNA"/>
</dbReference>
<protein>
    <recommendedName>
        <fullName evidence="4">Death domain-containing protein</fullName>
    </recommendedName>
</protein>
<keyword evidence="6" id="KW-1185">Reference proteome</keyword>
<proteinExistence type="predicted"/>
<evidence type="ECO:0000259" key="4">
    <source>
        <dbReference type="PROSITE" id="PS50017"/>
    </source>
</evidence>
<dbReference type="SMART" id="SM00005">
    <property type="entry name" value="DEATH"/>
    <property type="match status" value="1"/>
</dbReference>
<accession>A0ABN8Q850</accession>
<dbReference type="CDD" id="cd01670">
    <property type="entry name" value="Death"/>
    <property type="match status" value="1"/>
</dbReference>
<dbReference type="PROSITE" id="PS50017">
    <property type="entry name" value="DEATH_DOMAIN"/>
    <property type="match status" value="1"/>
</dbReference>
<dbReference type="Proteomes" id="UP001159405">
    <property type="component" value="Unassembled WGS sequence"/>
</dbReference>
<keyword evidence="1" id="KW-0677">Repeat</keyword>
<dbReference type="Gene3D" id="1.10.533.10">
    <property type="entry name" value="Death Domain, Fas"/>
    <property type="match status" value="1"/>
</dbReference>
<feature type="repeat" description="ANK" evidence="3">
    <location>
        <begin position="139"/>
        <end position="171"/>
    </location>
</feature>
<keyword evidence="2 3" id="KW-0040">ANK repeat</keyword>
<dbReference type="SUPFAM" id="SSF47986">
    <property type="entry name" value="DEATH domain"/>
    <property type="match status" value="1"/>
</dbReference>
<feature type="domain" description="Death" evidence="4">
    <location>
        <begin position="675"/>
        <end position="744"/>
    </location>
</feature>
<dbReference type="InterPro" id="IPR036770">
    <property type="entry name" value="Ankyrin_rpt-contain_sf"/>
</dbReference>
<evidence type="ECO:0000313" key="6">
    <source>
        <dbReference type="Proteomes" id="UP001159405"/>
    </source>
</evidence>
<dbReference type="InterPro" id="IPR011029">
    <property type="entry name" value="DEATH-like_dom_sf"/>
</dbReference>
<dbReference type="SMART" id="SM00248">
    <property type="entry name" value="ANK"/>
    <property type="match status" value="2"/>
</dbReference>
<dbReference type="SUPFAM" id="SSF48403">
    <property type="entry name" value="Ankyrin repeat"/>
    <property type="match status" value="1"/>
</dbReference>
<organism evidence="5 6">
    <name type="scientific">Porites lobata</name>
    <dbReference type="NCBI Taxonomy" id="104759"/>
    <lineage>
        <taxon>Eukaryota</taxon>
        <taxon>Metazoa</taxon>
        <taxon>Cnidaria</taxon>
        <taxon>Anthozoa</taxon>
        <taxon>Hexacorallia</taxon>
        <taxon>Scleractinia</taxon>
        <taxon>Fungiina</taxon>
        <taxon>Poritidae</taxon>
        <taxon>Porites</taxon>
    </lineage>
</organism>
<dbReference type="PANTHER" id="PTHR24201">
    <property type="entry name" value="ANK_REP_REGION DOMAIN-CONTAINING PROTEIN"/>
    <property type="match status" value="1"/>
</dbReference>
<evidence type="ECO:0000256" key="2">
    <source>
        <dbReference type="ARBA" id="ARBA00023043"/>
    </source>
</evidence>
<evidence type="ECO:0000256" key="3">
    <source>
        <dbReference type="PROSITE-ProRule" id="PRU00023"/>
    </source>
</evidence>
<evidence type="ECO:0000256" key="1">
    <source>
        <dbReference type="ARBA" id="ARBA00022737"/>
    </source>
</evidence>
<comment type="caution">
    <text evidence="5">The sequence shown here is derived from an EMBL/GenBank/DDBJ whole genome shotgun (WGS) entry which is preliminary data.</text>
</comment>
<evidence type="ECO:0000313" key="5">
    <source>
        <dbReference type="EMBL" id="CAH3158754.1"/>
    </source>
</evidence>
<dbReference type="Pfam" id="PF00531">
    <property type="entry name" value="Death"/>
    <property type="match status" value="1"/>
</dbReference>
<dbReference type="Gene3D" id="1.25.40.20">
    <property type="entry name" value="Ankyrin repeat-containing domain"/>
    <property type="match status" value="1"/>
</dbReference>
<dbReference type="PROSITE" id="PS50297">
    <property type="entry name" value="ANK_REP_REGION"/>
    <property type="match status" value="2"/>
</dbReference>
<dbReference type="InterPro" id="IPR002110">
    <property type="entry name" value="Ankyrin_rpt"/>
</dbReference>
<reference evidence="5 6" key="1">
    <citation type="submission" date="2022-05" db="EMBL/GenBank/DDBJ databases">
        <authorList>
            <consortium name="Genoscope - CEA"/>
            <person name="William W."/>
        </authorList>
    </citation>
    <scope>NUCLEOTIDE SEQUENCE [LARGE SCALE GENOMIC DNA]</scope>
</reference>
<sequence length="748" mass="85522">MPFACKNSLCSSRTFNNCSICHRTFFDKASLMQYSQQKRDTCKHCERSSTEFKPNWYLNSAQNNPKDLHHAACTGNFQLVAEFMRTEFSDQPGKSHLSRSKLQYGYTPIHCAAFGGHYDCLKLMLSHPDGKPNIIDPEDGRTPVHLACWKGHADCLKLLLSKGGNLYLRDHNRDTPISLARDYACLSIILLHLADYLAASEEASQKPVLKAMELVWIRLRSEYGVIPDLESCDFEEIDKAPLVCYAEIPEPEEARNLQSKGKIPEEHALECLPKVEESLDSWLHFEEVVLKCRERADFPPCVQKDKLKQMIDVDETFEGMLDFYHNRGLTGKLITAENQSSEINDLVVVKPQYLVDLITSLSKEPNLLVFAQRHQLLSKTLQDKCIADINRERICRDPASPVAEIVRSLEEFDLLCPISKLPQVTEPKSHGEGHDIETRIGKGECLKRKWKRLCEENWRGICDSDKVLVFDFYRRLPPSLFQYFIDRIAVESKRSYGMRPIKAKEMAIFSFGDSFFFLAETCPKFNQINISARYKNGKKLHELFTTLMTIMSEICQHQFSSLKFGFGPICPIKQCPGISYHGKDLNSNSSSEVSGGELDVNSTCDDWTDDSLESRPHVIFIDPAESSRPLWCNSTPIHEFEAIKEWLITPQDSEGSPCYSIGRCCLIFVAKEVKDWKFLGRHLGVNDNIIDNICTENDSEDERAYQLLRSWLHLKGHNATVHMLMKALEENGDVRTKEAFERHLSVHN</sequence>
<gene>
    <name evidence="5" type="ORF">PLOB_00003366</name>
</gene>
<dbReference type="InterPro" id="IPR000488">
    <property type="entry name" value="Death_dom"/>
</dbReference>
<dbReference type="PANTHER" id="PTHR24201:SF15">
    <property type="entry name" value="ANKYRIN REPEAT DOMAIN-CONTAINING PROTEIN 66"/>
    <property type="match status" value="1"/>
</dbReference>
<dbReference type="InterPro" id="IPR050776">
    <property type="entry name" value="Ank_Repeat/CDKN_Inhibitor"/>
</dbReference>